<accession>A0A146L2G5</accession>
<dbReference type="AlphaFoldDB" id="A0A146L2G5"/>
<organism evidence="1">
    <name type="scientific">Lygus hesperus</name>
    <name type="common">Western plant bug</name>
    <dbReference type="NCBI Taxonomy" id="30085"/>
    <lineage>
        <taxon>Eukaryota</taxon>
        <taxon>Metazoa</taxon>
        <taxon>Ecdysozoa</taxon>
        <taxon>Arthropoda</taxon>
        <taxon>Hexapoda</taxon>
        <taxon>Insecta</taxon>
        <taxon>Pterygota</taxon>
        <taxon>Neoptera</taxon>
        <taxon>Paraneoptera</taxon>
        <taxon>Hemiptera</taxon>
        <taxon>Heteroptera</taxon>
        <taxon>Panheteroptera</taxon>
        <taxon>Cimicomorpha</taxon>
        <taxon>Miridae</taxon>
        <taxon>Mirini</taxon>
        <taxon>Lygus</taxon>
    </lineage>
</organism>
<evidence type="ECO:0000313" key="1">
    <source>
        <dbReference type="EMBL" id="JAQ01506.1"/>
    </source>
</evidence>
<name>A0A146L2G5_LYGHE</name>
<protein>
    <submittedName>
        <fullName evidence="1">Uncharacterized protein</fullName>
    </submittedName>
</protein>
<dbReference type="EMBL" id="GDHC01017123">
    <property type="protein sequence ID" value="JAQ01506.1"/>
    <property type="molecule type" value="Transcribed_RNA"/>
</dbReference>
<gene>
    <name evidence="1" type="ORF">g.22758</name>
</gene>
<proteinExistence type="predicted"/>
<reference evidence="1" key="1">
    <citation type="journal article" date="2016" name="Gigascience">
        <title>De novo construction of an expanded transcriptome assembly for the western tarnished plant bug, Lygus hesperus.</title>
        <authorList>
            <person name="Tassone E.E."/>
            <person name="Geib S.M."/>
            <person name="Hall B."/>
            <person name="Fabrick J.A."/>
            <person name="Brent C.S."/>
            <person name="Hull J.J."/>
        </authorList>
    </citation>
    <scope>NUCLEOTIDE SEQUENCE</scope>
</reference>
<sequence length="206" mass="23668">MSSIVKQVIYAQDDTVEDTNKDSVISQNLLDLVSNTLQPSDIRKRYLQLFLNYQQTQQQHQQQQQQQQARVFVYEPDISQCTNSNTTNERQYYQQCTGMQEQNRVGYSGRVRGEDTPSHPSTPTATTTIPAHINIYKYPKPLSIISQDYSLSNDISYSNESYASVSTKTSISTNPFPPSNVLTYTPQMHRKRLFRANIIQNTITKE</sequence>